<feature type="binding site" evidence="1">
    <location>
        <position position="155"/>
    </location>
    <ligand>
        <name>ATP</name>
        <dbReference type="ChEBI" id="CHEBI:30616"/>
    </ligand>
</feature>
<proteinExistence type="inferred from homology"/>
<keyword evidence="1 2" id="KW-0418">Kinase</keyword>
<evidence type="ECO:0000313" key="3">
    <source>
        <dbReference type="Proteomes" id="UP000287394"/>
    </source>
</evidence>
<keyword evidence="1" id="KW-0808">Transferase</keyword>
<dbReference type="Pfam" id="PF02769">
    <property type="entry name" value="AIRS_C"/>
    <property type="match status" value="1"/>
</dbReference>
<dbReference type="InterPro" id="IPR036676">
    <property type="entry name" value="PurM-like_C_sf"/>
</dbReference>
<dbReference type="EMBL" id="AP025739">
    <property type="protein sequence ID" value="BDI31055.1"/>
    <property type="molecule type" value="Genomic_DNA"/>
</dbReference>
<feature type="binding site" evidence="1">
    <location>
        <position position="52"/>
    </location>
    <ligand>
        <name>Mg(2+)</name>
        <dbReference type="ChEBI" id="CHEBI:18420"/>
        <label>2</label>
    </ligand>
</feature>
<accession>A0A402CSK9</accession>
<dbReference type="PANTHER" id="PTHR30270">
    <property type="entry name" value="THIAMINE-MONOPHOSPHATE KINASE"/>
    <property type="match status" value="1"/>
</dbReference>
<dbReference type="InterPro" id="IPR010918">
    <property type="entry name" value="PurM-like_C_dom"/>
</dbReference>
<keyword evidence="1" id="KW-0479">Metal-binding</keyword>
<feature type="binding site" evidence="1">
    <location>
        <position position="35"/>
    </location>
    <ligand>
        <name>Mg(2+)</name>
        <dbReference type="ChEBI" id="CHEBI:18420"/>
        <label>4</label>
    </ligand>
</feature>
<dbReference type="InterPro" id="IPR036921">
    <property type="entry name" value="PurM-like_N_sf"/>
</dbReference>
<dbReference type="FunCoup" id="A0A402CSK9">
    <property type="interactions" value="483"/>
</dbReference>
<comment type="similarity">
    <text evidence="1">Belongs to the thiamine-monophosphate kinase family.</text>
</comment>
<evidence type="ECO:0000313" key="2">
    <source>
        <dbReference type="EMBL" id="BDI31055.1"/>
    </source>
</evidence>
<dbReference type="Gene3D" id="3.90.650.10">
    <property type="entry name" value="PurM-like C-terminal domain"/>
    <property type="match status" value="1"/>
</dbReference>
<dbReference type="SUPFAM" id="SSF56042">
    <property type="entry name" value="PurM C-terminal domain-like"/>
    <property type="match status" value="1"/>
</dbReference>
<keyword evidence="1" id="KW-0547">Nucleotide-binding</keyword>
<dbReference type="PANTHER" id="PTHR30270:SF0">
    <property type="entry name" value="THIAMINE-MONOPHOSPHATE KINASE"/>
    <property type="match status" value="1"/>
</dbReference>
<feature type="binding site" evidence="1">
    <location>
        <position position="223"/>
    </location>
    <ligand>
        <name>Mg(2+)</name>
        <dbReference type="ChEBI" id="CHEBI:18420"/>
        <label>3</label>
    </ligand>
</feature>
<dbReference type="Gene3D" id="3.30.1330.10">
    <property type="entry name" value="PurM-like, N-terminal domain"/>
    <property type="match status" value="1"/>
</dbReference>
<dbReference type="NCBIfam" id="TIGR01379">
    <property type="entry name" value="thiL"/>
    <property type="match status" value="1"/>
</dbReference>
<organism evidence="2 3">
    <name type="scientific">Capsulimonas corticalis</name>
    <dbReference type="NCBI Taxonomy" id="2219043"/>
    <lineage>
        <taxon>Bacteria</taxon>
        <taxon>Bacillati</taxon>
        <taxon>Armatimonadota</taxon>
        <taxon>Armatimonadia</taxon>
        <taxon>Capsulimonadales</taxon>
        <taxon>Capsulimonadaceae</taxon>
        <taxon>Capsulimonas</taxon>
    </lineage>
</organism>
<dbReference type="InterPro" id="IPR016188">
    <property type="entry name" value="PurM-like_N"/>
</dbReference>
<feature type="binding site" evidence="1">
    <location>
        <position position="111"/>
    </location>
    <ligand>
        <name>ATP</name>
        <dbReference type="ChEBI" id="CHEBI:30616"/>
    </ligand>
</feature>
<protein>
    <recommendedName>
        <fullName evidence="1">Thiamine-monophosphate kinase</fullName>
        <shortName evidence="1">TMP kinase</shortName>
        <shortName evidence="1">Thiamine-phosphate kinase</shortName>
        <ecNumber evidence="1">2.7.4.16</ecNumber>
    </recommendedName>
</protein>
<feature type="binding site" evidence="1">
    <location>
        <position position="81"/>
    </location>
    <ligand>
        <name>Mg(2+)</name>
        <dbReference type="ChEBI" id="CHEBI:18420"/>
        <label>4</label>
    </ligand>
</feature>
<keyword evidence="1" id="KW-0460">Magnesium</keyword>
<keyword evidence="3" id="KW-1185">Reference proteome</keyword>
<dbReference type="GO" id="GO:0005524">
    <property type="term" value="F:ATP binding"/>
    <property type="evidence" value="ECO:0007669"/>
    <property type="project" value="UniProtKB-UniRule"/>
</dbReference>
<dbReference type="GO" id="GO:0009229">
    <property type="term" value="P:thiamine diphosphate biosynthetic process"/>
    <property type="evidence" value="ECO:0007669"/>
    <property type="project" value="UniProtKB-UniRule"/>
</dbReference>
<sequence>MNIKDIGGEEGFIERMRQTHAGAVGDGLILGIGDDAAIFETPAGRQSVVTTDMLVEQVHFRRDWSDPYSIGWKSAAVNLSDIAAMGAEPTLAFLSIAFSQGESVETLDRIYDGFSDCLNRYGARLAGGDTNSTPDGMVISVTLMGSVKSGQAFTRSGARPGDVLLVTGALGDSAAGLGLLQKYGLARSEKVDKDLINLHRRPQPRVMISRVLAETGQVRAAMDLSDGLLRDVSKLCAASQVGVRIDTAQLPISNATQNAAKMLAQDPTLLALQGGEDYELLVAVAPESVDAVREAVPSLTVIGEILKSGRRIVAANGVDDLDPGAGGWDHFAQ</sequence>
<feature type="binding site" evidence="1">
    <location>
        <position position="52"/>
    </location>
    <ligand>
        <name>Mg(2+)</name>
        <dbReference type="ChEBI" id="CHEBI:18420"/>
        <label>1</label>
    </ligand>
</feature>
<feature type="binding site" evidence="1">
    <location>
        <begin position="128"/>
        <end position="129"/>
    </location>
    <ligand>
        <name>ATP</name>
        <dbReference type="ChEBI" id="CHEBI:30616"/>
    </ligand>
</feature>
<feature type="binding site" evidence="1">
    <location>
        <position position="225"/>
    </location>
    <ligand>
        <name>ATP</name>
        <dbReference type="ChEBI" id="CHEBI:30616"/>
    </ligand>
</feature>
<keyword evidence="1" id="KW-0784">Thiamine biosynthesis</keyword>
<dbReference type="PIRSF" id="PIRSF005303">
    <property type="entry name" value="Thiam_monoph_kin"/>
    <property type="match status" value="1"/>
</dbReference>
<dbReference type="RefSeq" id="WP_119320372.1">
    <property type="nucleotide sequence ID" value="NZ_AP025739.1"/>
</dbReference>
<feature type="binding site" evidence="1">
    <location>
        <position position="129"/>
    </location>
    <ligand>
        <name>Mg(2+)</name>
        <dbReference type="ChEBI" id="CHEBI:18420"/>
        <label>1</label>
    </ligand>
</feature>
<feature type="binding site" evidence="1">
    <location>
        <position position="51"/>
    </location>
    <ligand>
        <name>Mg(2+)</name>
        <dbReference type="ChEBI" id="CHEBI:18420"/>
        <label>1</label>
    </ligand>
</feature>
<gene>
    <name evidence="1 2" type="primary">thiL</name>
    <name evidence="2" type="ORF">CCAX7_31060</name>
</gene>
<feature type="binding site" evidence="1">
    <location>
        <position position="35"/>
    </location>
    <ligand>
        <name>Mg(2+)</name>
        <dbReference type="ChEBI" id="CHEBI:18420"/>
        <label>3</label>
    </ligand>
</feature>
<dbReference type="CDD" id="cd02194">
    <property type="entry name" value="ThiL"/>
    <property type="match status" value="1"/>
</dbReference>
<feature type="binding site" evidence="1">
    <location>
        <position position="81"/>
    </location>
    <ligand>
        <name>Mg(2+)</name>
        <dbReference type="ChEBI" id="CHEBI:18420"/>
        <label>2</label>
    </ligand>
</feature>
<feature type="binding site" evidence="1">
    <location>
        <position position="226"/>
    </location>
    <ligand>
        <name>Mg(2+)</name>
        <dbReference type="ChEBI" id="CHEBI:18420"/>
        <label>5</label>
    </ligand>
</feature>
<feature type="binding site" evidence="1">
    <location>
        <position position="328"/>
    </location>
    <ligand>
        <name>substrate</name>
    </ligand>
</feature>
<feature type="binding site" evidence="1">
    <location>
        <position position="50"/>
    </location>
    <ligand>
        <name>Mg(2+)</name>
        <dbReference type="ChEBI" id="CHEBI:18420"/>
        <label>4</label>
    </ligand>
</feature>
<evidence type="ECO:0000256" key="1">
    <source>
        <dbReference type="HAMAP-Rule" id="MF_02128"/>
    </source>
</evidence>
<comment type="function">
    <text evidence="1">Catalyzes the ATP-dependent phosphorylation of thiamine-monophosphate (TMP) to form thiamine-pyrophosphate (TPP), the active form of vitamin B1.</text>
</comment>
<keyword evidence="1" id="KW-0067">ATP-binding</keyword>
<dbReference type="Proteomes" id="UP000287394">
    <property type="component" value="Chromosome"/>
</dbReference>
<dbReference type="Pfam" id="PF00586">
    <property type="entry name" value="AIRS"/>
    <property type="match status" value="1"/>
</dbReference>
<reference evidence="2 3" key="1">
    <citation type="journal article" date="2019" name="Int. J. Syst. Evol. Microbiol.">
        <title>Capsulimonas corticalis gen. nov., sp. nov., an aerobic capsulated bacterium, of a novel bacterial order, Capsulimonadales ord. nov., of the class Armatimonadia of the phylum Armatimonadetes.</title>
        <authorList>
            <person name="Li J."/>
            <person name="Kudo C."/>
            <person name="Tonouchi A."/>
        </authorList>
    </citation>
    <scope>NUCLEOTIDE SEQUENCE [LARGE SCALE GENOMIC DNA]</scope>
    <source>
        <strain evidence="2 3">AX-7</strain>
    </source>
</reference>
<dbReference type="EC" id="2.7.4.16" evidence="1"/>
<comment type="miscellaneous">
    <text evidence="1">Reaction mechanism of ThiL seems to utilize a direct, inline transfer of the gamma-phosphate of ATP to TMP rather than a phosphorylated enzyme intermediate.</text>
</comment>
<feature type="binding site" evidence="1">
    <location>
        <position position="81"/>
    </location>
    <ligand>
        <name>Mg(2+)</name>
        <dbReference type="ChEBI" id="CHEBI:18420"/>
        <label>3</label>
    </ligand>
</feature>
<feature type="binding site" evidence="1">
    <location>
        <position position="276"/>
    </location>
    <ligand>
        <name>substrate</name>
    </ligand>
</feature>
<dbReference type="GO" id="GO:0009030">
    <property type="term" value="F:thiamine-phosphate kinase activity"/>
    <property type="evidence" value="ECO:0007669"/>
    <property type="project" value="UniProtKB-UniRule"/>
</dbReference>
<dbReference type="SUPFAM" id="SSF55326">
    <property type="entry name" value="PurM N-terminal domain-like"/>
    <property type="match status" value="1"/>
</dbReference>
<dbReference type="AlphaFoldDB" id="A0A402CSK9"/>
<dbReference type="OrthoDB" id="9802811at2"/>
<dbReference type="GO" id="GO:0009228">
    <property type="term" value="P:thiamine biosynthetic process"/>
    <property type="evidence" value="ECO:0007669"/>
    <property type="project" value="UniProtKB-KW"/>
</dbReference>
<comment type="catalytic activity">
    <reaction evidence="1">
        <text>thiamine phosphate + ATP = thiamine diphosphate + ADP</text>
        <dbReference type="Rhea" id="RHEA:15913"/>
        <dbReference type="ChEBI" id="CHEBI:30616"/>
        <dbReference type="ChEBI" id="CHEBI:37575"/>
        <dbReference type="ChEBI" id="CHEBI:58937"/>
        <dbReference type="ChEBI" id="CHEBI:456216"/>
        <dbReference type="EC" id="2.7.4.16"/>
    </reaction>
</comment>
<name>A0A402CSK9_9BACT</name>
<dbReference type="GO" id="GO:0000287">
    <property type="term" value="F:magnesium ion binding"/>
    <property type="evidence" value="ECO:0007669"/>
    <property type="project" value="UniProtKB-UniRule"/>
</dbReference>
<dbReference type="HAMAP" id="MF_02128">
    <property type="entry name" value="TMP_kinase"/>
    <property type="match status" value="1"/>
</dbReference>
<feature type="binding site" evidence="1">
    <location>
        <position position="59"/>
    </location>
    <ligand>
        <name>substrate</name>
    </ligand>
</feature>
<dbReference type="InterPro" id="IPR006283">
    <property type="entry name" value="ThiL-like"/>
</dbReference>
<comment type="pathway">
    <text evidence="1">Cofactor biosynthesis; thiamine diphosphate biosynthesis; thiamine diphosphate from thiamine phosphate: step 1/1.</text>
</comment>
<dbReference type="KEGG" id="ccot:CCAX7_31060"/>